<keyword evidence="9" id="KW-0547">Nucleotide-binding</keyword>
<dbReference type="Gene3D" id="3.40.50.2300">
    <property type="match status" value="1"/>
</dbReference>
<evidence type="ECO:0000313" key="10">
    <source>
        <dbReference type="Proteomes" id="UP001239462"/>
    </source>
</evidence>
<feature type="domain" description="Response regulatory" evidence="8">
    <location>
        <begin position="9"/>
        <end position="126"/>
    </location>
</feature>
<keyword evidence="9" id="KW-0067">ATP-binding</keyword>
<dbReference type="InterPro" id="IPR001789">
    <property type="entry name" value="Sig_transdc_resp-reg_receiver"/>
</dbReference>
<feature type="domain" description="Histidine kinase" evidence="7">
    <location>
        <begin position="149"/>
        <end position="363"/>
    </location>
</feature>
<dbReference type="Pfam" id="PF00512">
    <property type="entry name" value="HisKA"/>
    <property type="match status" value="1"/>
</dbReference>
<evidence type="ECO:0000256" key="3">
    <source>
        <dbReference type="ARBA" id="ARBA00022553"/>
    </source>
</evidence>
<comment type="catalytic activity">
    <reaction evidence="1">
        <text>ATP + protein L-histidine = ADP + protein N-phospho-L-histidine.</text>
        <dbReference type="EC" id="2.7.13.3"/>
    </reaction>
</comment>
<evidence type="ECO:0000313" key="9">
    <source>
        <dbReference type="EMBL" id="MDM4018986.1"/>
    </source>
</evidence>
<dbReference type="Pfam" id="PF02518">
    <property type="entry name" value="HATPase_c"/>
    <property type="match status" value="1"/>
</dbReference>
<dbReference type="SMART" id="SM00387">
    <property type="entry name" value="HATPase_c"/>
    <property type="match status" value="1"/>
</dbReference>
<dbReference type="SMART" id="SM00388">
    <property type="entry name" value="HisKA"/>
    <property type="match status" value="1"/>
</dbReference>
<sequence>MTIPNSPLSVLLIDDSLGDAMLMKSMIEQTTLDDVEVTHESSSLGGLERLAHGMFDCLLLDYSIDELNGLELLSKIRSRHTFLPVVMVTGNGSESIAVMSLKEGAQDYVSKPQLTPESVERAICNAIDKMAMATEIADKQRELESFAQIAGHDLRSPISILRRYAELLLKSDSKQLDEDTTSCIKTIHNNATYALSTLDGLLEYARSGRKSNDFEVVDLNDVVAEVIDVLHLEIADTLATISVGELPAIEGDRRALRQLFQNLITNAIKFCKERSPEVTIESANASADQWTVTVRDNGIGIASENYERIFAPFKRLNLINEFEGSGIGLAICNRIVQQHQGSIDVESELGIGSTFKLVFPNVNALTYA</sequence>
<keyword evidence="4" id="KW-0808">Transferase</keyword>
<keyword evidence="10" id="KW-1185">Reference proteome</keyword>
<dbReference type="Proteomes" id="UP001239462">
    <property type="component" value="Unassembled WGS sequence"/>
</dbReference>
<dbReference type="SMART" id="SM00448">
    <property type="entry name" value="REC"/>
    <property type="match status" value="1"/>
</dbReference>
<dbReference type="CDD" id="cd00082">
    <property type="entry name" value="HisKA"/>
    <property type="match status" value="1"/>
</dbReference>
<gene>
    <name evidence="9" type="ORF">QTN89_26270</name>
</gene>
<dbReference type="InterPro" id="IPR036890">
    <property type="entry name" value="HATPase_C_sf"/>
</dbReference>
<dbReference type="InterPro" id="IPR036097">
    <property type="entry name" value="HisK_dim/P_sf"/>
</dbReference>
<dbReference type="PROSITE" id="PS50110">
    <property type="entry name" value="RESPONSE_REGULATORY"/>
    <property type="match status" value="1"/>
</dbReference>
<keyword evidence="3 6" id="KW-0597">Phosphoprotein</keyword>
<dbReference type="Gene3D" id="3.30.565.10">
    <property type="entry name" value="Histidine kinase-like ATPase, C-terminal domain"/>
    <property type="match status" value="1"/>
</dbReference>
<evidence type="ECO:0000256" key="4">
    <source>
        <dbReference type="ARBA" id="ARBA00022679"/>
    </source>
</evidence>
<dbReference type="InterPro" id="IPR003594">
    <property type="entry name" value="HATPase_dom"/>
</dbReference>
<dbReference type="PANTHER" id="PTHR43304:SF1">
    <property type="entry name" value="PAC DOMAIN-CONTAINING PROTEIN"/>
    <property type="match status" value="1"/>
</dbReference>
<dbReference type="RefSeq" id="WP_289166996.1">
    <property type="nucleotide sequence ID" value="NZ_JASZZN010000029.1"/>
</dbReference>
<dbReference type="SUPFAM" id="SSF47384">
    <property type="entry name" value="Homodimeric domain of signal transducing histidine kinase"/>
    <property type="match status" value="1"/>
</dbReference>
<feature type="modified residue" description="4-aspartylphosphate" evidence="6">
    <location>
        <position position="61"/>
    </location>
</feature>
<evidence type="ECO:0000259" key="7">
    <source>
        <dbReference type="PROSITE" id="PS50109"/>
    </source>
</evidence>
<dbReference type="Pfam" id="PF00072">
    <property type="entry name" value="Response_reg"/>
    <property type="match status" value="1"/>
</dbReference>
<proteinExistence type="predicted"/>
<protein>
    <recommendedName>
        <fullName evidence="2">histidine kinase</fullName>
        <ecNumber evidence="2">2.7.13.3</ecNumber>
    </recommendedName>
</protein>
<dbReference type="InterPro" id="IPR004358">
    <property type="entry name" value="Sig_transdc_His_kin-like_C"/>
</dbReference>
<name>A0ABT7PRL7_9BACT</name>
<comment type="caution">
    <text evidence="9">The sequence shown here is derived from an EMBL/GenBank/DDBJ whole genome shotgun (WGS) entry which is preliminary data.</text>
</comment>
<organism evidence="9 10">
    <name type="scientific">Roseiconus lacunae</name>
    <dbReference type="NCBI Taxonomy" id="2605694"/>
    <lineage>
        <taxon>Bacteria</taxon>
        <taxon>Pseudomonadati</taxon>
        <taxon>Planctomycetota</taxon>
        <taxon>Planctomycetia</taxon>
        <taxon>Pirellulales</taxon>
        <taxon>Pirellulaceae</taxon>
        <taxon>Roseiconus</taxon>
    </lineage>
</organism>
<accession>A0ABT7PRL7</accession>
<evidence type="ECO:0000256" key="6">
    <source>
        <dbReference type="PROSITE-ProRule" id="PRU00169"/>
    </source>
</evidence>
<dbReference type="PANTHER" id="PTHR43304">
    <property type="entry name" value="PHYTOCHROME-LIKE PROTEIN CPH1"/>
    <property type="match status" value="1"/>
</dbReference>
<dbReference type="SUPFAM" id="SSF52172">
    <property type="entry name" value="CheY-like"/>
    <property type="match status" value="1"/>
</dbReference>
<evidence type="ECO:0000256" key="2">
    <source>
        <dbReference type="ARBA" id="ARBA00012438"/>
    </source>
</evidence>
<dbReference type="GO" id="GO:0005524">
    <property type="term" value="F:ATP binding"/>
    <property type="evidence" value="ECO:0007669"/>
    <property type="project" value="UniProtKB-KW"/>
</dbReference>
<dbReference type="EMBL" id="JASZZN010000029">
    <property type="protein sequence ID" value="MDM4018986.1"/>
    <property type="molecule type" value="Genomic_DNA"/>
</dbReference>
<evidence type="ECO:0000256" key="1">
    <source>
        <dbReference type="ARBA" id="ARBA00000085"/>
    </source>
</evidence>
<dbReference type="InterPro" id="IPR005467">
    <property type="entry name" value="His_kinase_dom"/>
</dbReference>
<dbReference type="CDD" id="cd00156">
    <property type="entry name" value="REC"/>
    <property type="match status" value="1"/>
</dbReference>
<reference evidence="9 10" key="1">
    <citation type="submission" date="2023-06" db="EMBL/GenBank/DDBJ databases">
        <title>Roseiconus lacunae JC819 isolated from Gulf of Mannar region, Tamil Nadu.</title>
        <authorList>
            <person name="Pk S."/>
            <person name="Ch S."/>
            <person name="Ch V.R."/>
        </authorList>
    </citation>
    <scope>NUCLEOTIDE SEQUENCE [LARGE SCALE GENOMIC DNA]</scope>
    <source>
        <strain evidence="9 10">JC819</strain>
    </source>
</reference>
<dbReference type="InterPro" id="IPR011006">
    <property type="entry name" value="CheY-like_superfamily"/>
</dbReference>
<dbReference type="EC" id="2.7.13.3" evidence="2"/>
<evidence type="ECO:0000256" key="5">
    <source>
        <dbReference type="ARBA" id="ARBA00022777"/>
    </source>
</evidence>
<dbReference type="PRINTS" id="PR00344">
    <property type="entry name" value="BCTRLSENSOR"/>
</dbReference>
<dbReference type="PROSITE" id="PS50109">
    <property type="entry name" value="HIS_KIN"/>
    <property type="match status" value="1"/>
</dbReference>
<dbReference type="InterPro" id="IPR052162">
    <property type="entry name" value="Sensor_kinase/Photoreceptor"/>
</dbReference>
<dbReference type="SUPFAM" id="SSF55874">
    <property type="entry name" value="ATPase domain of HSP90 chaperone/DNA topoisomerase II/histidine kinase"/>
    <property type="match status" value="1"/>
</dbReference>
<dbReference type="InterPro" id="IPR003661">
    <property type="entry name" value="HisK_dim/P_dom"/>
</dbReference>
<dbReference type="Gene3D" id="1.10.287.130">
    <property type="match status" value="1"/>
</dbReference>
<evidence type="ECO:0000259" key="8">
    <source>
        <dbReference type="PROSITE" id="PS50110"/>
    </source>
</evidence>
<keyword evidence="5" id="KW-0418">Kinase</keyword>